<evidence type="ECO:0000313" key="11">
    <source>
        <dbReference type="EMBL" id="TXR53410.1"/>
    </source>
</evidence>
<keyword evidence="11" id="KW-0282">Flagellum</keyword>
<organism evidence="11 12">
    <name type="scientific">Reinekea thalattae</name>
    <dbReference type="NCBI Taxonomy" id="2593301"/>
    <lineage>
        <taxon>Bacteria</taxon>
        <taxon>Pseudomonadati</taxon>
        <taxon>Pseudomonadota</taxon>
        <taxon>Gammaproteobacteria</taxon>
        <taxon>Oceanospirillales</taxon>
        <taxon>Saccharospirillaceae</taxon>
        <taxon>Reinekea</taxon>
    </lineage>
</organism>
<keyword evidence="8 10" id="KW-1133">Transmembrane helix</keyword>
<comment type="similarity">
    <text evidence="3 10">Belongs to the FliL family.</text>
</comment>
<proteinExistence type="inferred from homology"/>
<dbReference type="GO" id="GO:0009425">
    <property type="term" value="C:bacterial-type flagellum basal body"/>
    <property type="evidence" value="ECO:0007669"/>
    <property type="project" value="InterPro"/>
</dbReference>
<protein>
    <recommendedName>
        <fullName evidence="10">Flagellar protein FliL</fullName>
    </recommendedName>
</protein>
<evidence type="ECO:0000256" key="6">
    <source>
        <dbReference type="ARBA" id="ARBA00022692"/>
    </source>
</evidence>
<dbReference type="InterPro" id="IPR005503">
    <property type="entry name" value="FliL"/>
</dbReference>
<keyword evidence="5 10" id="KW-0145">Chemotaxis</keyword>
<evidence type="ECO:0000256" key="2">
    <source>
        <dbReference type="ARBA" id="ARBA00004162"/>
    </source>
</evidence>
<dbReference type="GO" id="GO:0006935">
    <property type="term" value="P:chemotaxis"/>
    <property type="evidence" value="ECO:0007669"/>
    <property type="project" value="UniProtKB-KW"/>
</dbReference>
<evidence type="ECO:0000256" key="4">
    <source>
        <dbReference type="ARBA" id="ARBA00022475"/>
    </source>
</evidence>
<gene>
    <name evidence="11" type="ORF">FME95_02240</name>
</gene>
<keyword evidence="12" id="KW-1185">Reference proteome</keyword>
<dbReference type="RefSeq" id="WP_147712759.1">
    <property type="nucleotide sequence ID" value="NZ_VKAD01000001.1"/>
</dbReference>
<evidence type="ECO:0000256" key="1">
    <source>
        <dbReference type="ARBA" id="ARBA00002254"/>
    </source>
</evidence>
<reference evidence="11 12" key="1">
    <citation type="submission" date="2019-07" db="EMBL/GenBank/DDBJ databases">
        <title>Reinekea sp. strain SSH23 genome sequencing and assembly.</title>
        <authorList>
            <person name="Kim I."/>
        </authorList>
    </citation>
    <scope>NUCLEOTIDE SEQUENCE [LARGE SCALE GENOMIC DNA]</scope>
    <source>
        <strain evidence="11 12">SSH23</strain>
    </source>
</reference>
<evidence type="ECO:0000313" key="12">
    <source>
        <dbReference type="Proteomes" id="UP000321764"/>
    </source>
</evidence>
<dbReference type="PANTHER" id="PTHR35091">
    <property type="entry name" value="FLAGELLAR PROTEIN FLIL"/>
    <property type="match status" value="1"/>
</dbReference>
<dbReference type="AlphaFoldDB" id="A0A5C8Z972"/>
<evidence type="ECO:0000256" key="10">
    <source>
        <dbReference type="RuleBase" id="RU364125"/>
    </source>
</evidence>
<evidence type="ECO:0000256" key="7">
    <source>
        <dbReference type="ARBA" id="ARBA00022779"/>
    </source>
</evidence>
<keyword evidence="10" id="KW-0997">Cell inner membrane</keyword>
<accession>A0A5C8Z972</accession>
<dbReference type="PANTHER" id="PTHR35091:SF2">
    <property type="entry name" value="FLAGELLAR PROTEIN FLIL"/>
    <property type="match status" value="1"/>
</dbReference>
<keyword evidence="7 10" id="KW-0283">Flagellar rotation</keyword>
<keyword evidence="9 10" id="KW-0472">Membrane</keyword>
<keyword evidence="11" id="KW-0969">Cilium</keyword>
<keyword evidence="11" id="KW-0966">Cell projection</keyword>
<sequence>MAEEDELETLEGEGEEGGGGGGKLKLIIFIVLGVILVAALSMLGTWFMLKDKLSDPSDMAVDEIEMADPVVTVDQGEAMYFEMIQPFIVNYALGGRSRFLQVELSLLTRDIEALDAVETHSPLIRNNLLDVFSVQNLDELVSAEGKQKLADELTEAIQSILDVEIGRPGIETVLYRSFVIQ</sequence>
<dbReference type="GO" id="GO:0005886">
    <property type="term" value="C:plasma membrane"/>
    <property type="evidence" value="ECO:0007669"/>
    <property type="project" value="UniProtKB-SubCell"/>
</dbReference>
<dbReference type="GO" id="GO:0071978">
    <property type="term" value="P:bacterial-type flagellum-dependent swarming motility"/>
    <property type="evidence" value="ECO:0007669"/>
    <property type="project" value="TreeGrafter"/>
</dbReference>
<dbReference type="Pfam" id="PF03748">
    <property type="entry name" value="FliL"/>
    <property type="match status" value="1"/>
</dbReference>
<name>A0A5C8Z972_9GAMM</name>
<dbReference type="OrthoDB" id="5616092at2"/>
<evidence type="ECO:0000256" key="5">
    <source>
        <dbReference type="ARBA" id="ARBA00022500"/>
    </source>
</evidence>
<evidence type="ECO:0000256" key="8">
    <source>
        <dbReference type="ARBA" id="ARBA00022989"/>
    </source>
</evidence>
<dbReference type="EMBL" id="VKAD01000001">
    <property type="protein sequence ID" value="TXR53410.1"/>
    <property type="molecule type" value="Genomic_DNA"/>
</dbReference>
<evidence type="ECO:0000256" key="3">
    <source>
        <dbReference type="ARBA" id="ARBA00008281"/>
    </source>
</evidence>
<evidence type="ECO:0000256" key="9">
    <source>
        <dbReference type="ARBA" id="ARBA00023136"/>
    </source>
</evidence>
<comment type="function">
    <text evidence="1 10">Controls the rotational direction of flagella during chemotaxis.</text>
</comment>
<feature type="transmembrane region" description="Helical" evidence="10">
    <location>
        <begin position="26"/>
        <end position="49"/>
    </location>
</feature>
<keyword evidence="6 10" id="KW-0812">Transmembrane</keyword>
<dbReference type="Proteomes" id="UP000321764">
    <property type="component" value="Unassembled WGS sequence"/>
</dbReference>
<keyword evidence="4" id="KW-1003">Cell membrane</keyword>
<comment type="caution">
    <text evidence="11">The sequence shown here is derived from an EMBL/GenBank/DDBJ whole genome shotgun (WGS) entry which is preliminary data.</text>
</comment>
<comment type="subcellular location">
    <subcellularLocation>
        <location evidence="10">Cell inner membrane</location>
    </subcellularLocation>
    <subcellularLocation>
        <location evidence="2">Cell membrane</location>
        <topology evidence="2">Single-pass membrane protein</topology>
    </subcellularLocation>
</comment>